<sequence>MQQNSNSNTLIATNTMQESSSSRNSNTPTTDPPKMASLSSYNGSWDFAPTPMDDVHRNFLILDHKVDTIGDKDGPFVVLLIRGSKSRKRWQGWVDEKFVHEKHEEKVLAYWTKAGGRDAHGIRESCPLRIHLPRVRKETEQGPIFLCQYVGYPDDDRFNQWEPEWRVEEVMWEVVPC</sequence>
<dbReference type="EMBL" id="JABFAI010000074">
    <property type="protein sequence ID" value="KAF4957131.1"/>
    <property type="molecule type" value="Genomic_DNA"/>
</dbReference>
<keyword evidence="3" id="KW-1185">Reference proteome</keyword>
<dbReference type="Proteomes" id="UP000604273">
    <property type="component" value="Unassembled WGS sequence"/>
</dbReference>
<evidence type="ECO:0000313" key="2">
    <source>
        <dbReference type="EMBL" id="KAF4957131.1"/>
    </source>
</evidence>
<evidence type="ECO:0008006" key="4">
    <source>
        <dbReference type="Google" id="ProtNLM"/>
    </source>
</evidence>
<gene>
    <name evidence="2" type="ORF">FGADI_3351</name>
</gene>
<organism evidence="2 3">
    <name type="scientific">Fusarium gaditjirri</name>
    <dbReference type="NCBI Taxonomy" id="282569"/>
    <lineage>
        <taxon>Eukaryota</taxon>
        <taxon>Fungi</taxon>
        <taxon>Dikarya</taxon>
        <taxon>Ascomycota</taxon>
        <taxon>Pezizomycotina</taxon>
        <taxon>Sordariomycetes</taxon>
        <taxon>Hypocreomycetidae</taxon>
        <taxon>Hypocreales</taxon>
        <taxon>Nectriaceae</taxon>
        <taxon>Fusarium</taxon>
        <taxon>Fusarium nisikadoi species complex</taxon>
    </lineage>
</organism>
<evidence type="ECO:0000256" key="1">
    <source>
        <dbReference type="SAM" id="MobiDB-lite"/>
    </source>
</evidence>
<evidence type="ECO:0000313" key="3">
    <source>
        <dbReference type="Proteomes" id="UP000604273"/>
    </source>
</evidence>
<dbReference type="AlphaFoldDB" id="A0A8H4TG13"/>
<dbReference type="OrthoDB" id="4977578at2759"/>
<reference evidence="2" key="2">
    <citation type="submission" date="2020-05" db="EMBL/GenBank/DDBJ databases">
        <authorList>
            <person name="Kim H.-S."/>
            <person name="Proctor R.H."/>
            <person name="Brown D.W."/>
        </authorList>
    </citation>
    <scope>NUCLEOTIDE SEQUENCE</scope>
    <source>
        <strain evidence="2">NRRL 45417</strain>
    </source>
</reference>
<proteinExistence type="predicted"/>
<feature type="compositionally biased region" description="Low complexity" evidence="1">
    <location>
        <begin position="19"/>
        <end position="33"/>
    </location>
</feature>
<comment type="caution">
    <text evidence="2">The sequence shown here is derived from an EMBL/GenBank/DDBJ whole genome shotgun (WGS) entry which is preliminary data.</text>
</comment>
<accession>A0A8H4TG13</accession>
<name>A0A8H4TG13_9HYPO</name>
<feature type="region of interest" description="Disordered" evidence="1">
    <location>
        <begin position="15"/>
        <end position="37"/>
    </location>
</feature>
<protein>
    <recommendedName>
        <fullName evidence="4">Chromo domain-containing protein</fullName>
    </recommendedName>
</protein>
<reference evidence="2" key="1">
    <citation type="journal article" date="2020" name="BMC Genomics">
        <title>Correction to: Identification and distribution of gene clusters required for synthesis of sphingolipid metabolism inhibitors in diverse species of the filamentous fungus Fusarium.</title>
        <authorList>
            <person name="Kim H.S."/>
            <person name="Lohmar J.M."/>
            <person name="Busman M."/>
            <person name="Brown D.W."/>
            <person name="Naumann T.A."/>
            <person name="Divon H.H."/>
            <person name="Lysoe E."/>
            <person name="Uhlig S."/>
            <person name="Proctor R.H."/>
        </authorList>
    </citation>
    <scope>NUCLEOTIDE SEQUENCE</scope>
    <source>
        <strain evidence="2">NRRL 45417</strain>
    </source>
</reference>